<accession>E3GR73</accession>
<sequence length="38" mass="4431">MEEHDHRQAVVGVYCCFLKMIEEAGYQRFIPASTKKTN</sequence>
<proteinExistence type="predicted"/>
<reference evidence="1 2" key="2">
    <citation type="journal article" date="2011" name="J. Bacteriol.">
        <title>Complete genome sequence of a carbon monoxide-utilizing acetogen, Eubacterium limosum KIST612.</title>
        <authorList>
            <person name="Roh H."/>
            <person name="Ko H.J."/>
            <person name="Kim D."/>
            <person name="Choi D.G."/>
            <person name="Park S."/>
            <person name="Kim S."/>
            <person name="Chang I.S."/>
            <person name="Choi I.G."/>
        </authorList>
    </citation>
    <scope>NUCLEOTIDE SEQUENCE [LARGE SCALE GENOMIC DNA]</scope>
    <source>
        <strain evidence="1 2">KIST612</strain>
    </source>
</reference>
<evidence type="ECO:0000313" key="2">
    <source>
        <dbReference type="Proteomes" id="UP000006873"/>
    </source>
</evidence>
<evidence type="ECO:0000313" key="1">
    <source>
        <dbReference type="EMBL" id="ADO39515.1"/>
    </source>
</evidence>
<organism evidence="1 2">
    <name type="scientific">Eubacterium callanderi</name>
    <dbReference type="NCBI Taxonomy" id="53442"/>
    <lineage>
        <taxon>Bacteria</taxon>
        <taxon>Bacillati</taxon>
        <taxon>Bacillota</taxon>
        <taxon>Clostridia</taxon>
        <taxon>Eubacteriales</taxon>
        <taxon>Eubacteriaceae</taxon>
        <taxon>Eubacterium</taxon>
    </lineage>
</organism>
<protein>
    <submittedName>
        <fullName evidence="1">Uncharacterized protein</fullName>
    </submittedName>
</protein>
<dbReference type="AlphaFoldDB" id="E3GR73"/>
<gene>
    <name evidence="1" type="ordered locus">ELI_4581</name>
</gene>
<keyword evidence="2" id="KW-1185">Reference proteome</keyword>
<dbReference type="KEGG" id="elm:ELI_4581"/>
<reference key="1">
    <citation type="submission" date="2010-09" db="EMBL/GenBank/DDBJ databases">
        <authorList>
            <person name="Roh H."/>
            <person name="Ko H.-J."/>
            <person name="Kim D."/>
            <person name="Choi D.G."/>
            <person name="Park S."/>
            <person name="Kim S."/>
            <person name="Kim K.H."/>
            <person name="Chang I.S."/>
            <person name="Choi I.-G."/>
        </authorList>
    </citation>
    <scope>NUCLEOTIDE SEQUENCE</scope>
    <source>
        <strain>KIST612</strain>
    </source>
</reference>
<dbReference type="Proteomes" id="UP000006873">
    <property type="component" value="Chromosome"/>
</dbReference>
<name>E3GR73_9FIRM</name>
<dbReference type="HOGENOM" id="CLU_3328060_0_0_9"/>
<dbReference type="EMBL" id="CP002273">
    <property type="protein sequence ID" value="ADO39515.1"/>
    <property type="molecule type" value="Genomic_DNA"/>
</dbReference>